<dbReference type="Proteomes" id="UP000235965">
    <property type="component" value="Unassembled WGS sequence"/>
</dbReference>
<name>A0A2J7QZ28_9NEOP</name>
<evidence type="ECO:0000256" key="1">
    <source>
        <dbReference type="ARBA" id="ARBA00004604"/>
    </source>
</evidence>
<feature type="region of interest" description="Disordered" evidence="7">
    <location>
        <begin position="257"/>
        <end position="278"/>
    </location>
</feature>
<comment type="caution">
    <text evidence="8">The sequence shown here is derived from an EMBL/GenBank/DDBJ whole genome shotgun (WGS) entry which is preliminary data.</text>
</comment>
<dbReference type="PANTHER" id="PTHR17039:SF0">
    <property type="entry name" value="U3 SMALL NUCLEOLAR RIBONUCLEOPROTEIN PROTEIN MPP10"/>
    <property type="match status" value="1"/>
</dbReference>
<dbReference type="GO" id="GO:0006364">
    <property type="term" value="P:rRNA processing"/>
    <property type="evidence" value="ECO:0007669"/>
    <property type="project" value="UniProtKB-KW"/>
</dbReference>
<keyword evidence="4" id="KW-0539">Nucleus</keyword>
<gene>
    <name evidence="8" type="ORF">B7P43_G08398</name>
</gene>
<dbReference type="EMBL" id="NEVH01009079">
    <property type="protein sequence ID" value="PNF33839.1"/>
    <property type="molecule type" value="Genomic_DNA"/>
</dbReference>
<dbReference type="GO" id="GO:0032040">
    <property type="term" value="C:small-subunit processome"/>
    <property type="evidence" value="ECO:0007669"/>
    <property type="project" value="TreeGrafter"/>
</dbReference>
<evidence type="ECO:0000313" key="9">
    <source>
        <dbReference type="Proteomes" id="UP000235965"/>
    </source>
</evidence>
<keyword evidence="2" id="KW-0690">Ribosome biogenesis</keyword>
<evidence type="ECO:0000256" key="6">
    <source>
        <dbReference type="ARBA" id="ARBA00029455"/>
    </source>
</evidence>
<comment type="subcellular location">
    <subcellularLocation>
        <location evidence="1">Nucleus</location>
        <location evidence="1">Nucleolus</location>
    </subcellularLocation>
</comment>
<evidence type="ECO:0000256" key="7">
    <source>
        <dbReference type="SAM" id="MobiDB-lite"/>
    </source>
</evidence>
<organism evidence="8 9">
    <name type="scientific">Cryptotermes secundus</name>
    <dbReference type="NCBI Taxonomy" id="105785"/>
    <lineage>
        <taxon>Eukaryota</taxon>
        <taxon>Metazoa</taxon>
        <taxon>Ecdysozoa</taxon>
        <taxon>Arthropoda</taxon>
        <taxon>Hexapoda</taxon>
        <taxon>Insecta</taxon>
        <taxon>Pterygota</taxon>
        <taxon>Neoptera</taxon>
        <taxon>Polyneoptera</taxon>
        <taxon>Dictyoptera</taxon>
        <taxon>Blattodea</taxon>
        <taxon>Blattoidea</taxon>
        <taxon>Termitoidae</taxon>
        <taxon>Kalotermitidae</taxon>
        <taxon>Cryptotermitinae</taxon>
        <taxon>Cryptotermes</taxon>
    </lineage>
</organism>
<protein>
    <submittedName>
        <fullName evidence="8">Uncharacterized protein</fullName>
    </submittedName>
</protein>
<reference evidence="8 9" key="1">
    <citation type="submission" date="2017-12" db="EMBL/GenBank/DDBJ databases">
        <title>Hemimetabolous genomes reveal molecular basis of termite eusociality.</title>
        <authorList>
            <person name="Harrison M.C."/>
            <person name="Jongepier E."/>
            <person name="Robertson H.M."/>
            <person name="Arning N."/>
            <person name="Bitard-Feildel T."/>
            <person name="Chao H."/>
            <person name="Childers C.P."/>
            <person name="Dinh H."/>
            <person name="Doddapaneni H."/>
            <person name="Dugan S."/>
            <person name="Gowin J."/>
            <person name="Greiner C."/>
            <person name="Han Y."/>
            <person name="Hu H."/>
            <person name="Hughes D.S.T."/>
            <person name="Huylmans A.-K."/>
            <person name="Kemena C."/>
            <person name="Kremer L.P.M."/>
            <person name="Lee S.L."/>
            <person name="Lopez-Ezquerra A."/>
            <person name="Mallet L."/>
            <person name="Monroy-Kuhn J.M."/>
            <person name="Moser A."/>
            <person name="Murali S.C."/>
            <person name="Muzny D.M."/>
            <person name="Otani S."/>
            <person name="Piulachs M.-D."/>
            <person name="Poelchau M."/>
            <person name="Qu J."/>
            <person name="Schaub F."/>
            <person name="Wada-Katsumata A."/>
            <person name="Worley K.C."/>
            <person name="Xie Q."/>
            <person name="Ylla G."/>
            <person name="Poulsen M."/>
            <person name="Gibbs R.A."/>
            <person name="Schal C."/>
            <person name="Richards S."/>
            <person name="Belles X."/>
            <person name="Korb J."/>
            <person name="Bornberg-Bauer E."/>
        </authorList>
    </citation>
    <scope>NUCLEOTIDE SEQUENCE [LARGE SCALE GENOMIC DNA]</scope>
    <source>
        <tissue evidence="8">Whole body</tissue>
    </source>
</reference>
<dbReference type="AlphaFoldDB" id="A0A2J7QZ28"/>
<evidence type="ECO:0000256" key="3">
    <source>
        <dbReference type="ARBA" id="ARBA00022552"/>
    </source>
</evidence>
<evidence type="ECO:0000256" key="4">
    <source>
        <dbReference type="ARBA" id="ARBA00023242"/>
    </source>
</evidence>
<dbReference type="PANTHER" id="PTHR17039">
    <property type="entry name" value="U3 SMALL NUCLEOLAR RIBONUCLEOPROTEIN PROTEIN MPP10"/>
    <property type="match status" value="1"/>
</dbReference>
<dbReference type="STRING" id="105785.A0A2J7QZ28"/>
<keyword evidence="3" id="KW-0698">rRNA processing</keyword>
<evidence type="ECO:0000256" key="2">
    <source>
        <dbReference type="ARBA" id="ARBA00022517"/>
    </source>
</evidence>
<dbReference type="GO" id="GO:0005732">
    <property type="term" value="C:sno(s)RNA-containing ribonucleoprotein complex"/>
    <property type="evidence" value="ECO:0007669"/>
    <property type="project" value="InterPro"/>
</dbReference>
<sequence length="278" mass="31510">MIVVGFDLTRPCKNVVEFDLTRPGEIVVGFDLTMRPGENVVGFDLTMRRAPVITEHTTLQLEHIIQQRMKDRAWDDVEKKVKPVETPNEYKKKLVLDHENSKLSPAWIYEQFSMLDALSNFYFTPKAPAPEVKIVSNIPAISLEEVAPVATSDAALLVPEEMQGRLKGDLIGKAERTSSDKKRERQHKVRQRARAVEQLRPGLGNKYSKARALRDLEKVTENSNITQVAQKTHAKAMRSSSAFFSRLQDEVRSHIKMKTAGSSQSQQKDVRSAMRTKL</sequence>
<dbReference type="GO" id="GO:0034457">
    <property type="term" value="C:Mpp10 complex"/>
    <property type="evidence" value="ECO:0007669"/>
    <property type="project" value="InterPro"/>
</dbReference>
<comment type="similarity">
    <text evidence="6">Belongs to the MPP10 family.</text>
</comment>
<dbReference type="InterPro" id="IPR012173">
    <property type="entry name" value="Mpp10"/>
</dbReference>
<keyword evidence="9" id="KW-1185">Reference proteome</keyword>
<accession>A0A2J7QZ28</accession>
<dbReference type="InParanoid" id="A0A2J7QZ28"/>
<evidence type="ECO:0000256" key="5">
    <source>
        <dbReference type="ARBA" id="ARBA00023274"/>
    </source>
</evidence>
<keyword evidence="5" id="KW-0687">Ribonucleoprotein</keyword>
<evidence type="ECO:0000313" key="8">
    <source>
        <dbReference type="EMBL" id="PNF33839.1"/>
    </source>
</evidence>
<proteinExistence type="inferred from homology"/>
<dbReference type="OrthoDB" id="445326at2759"/>
<dbReference type="Pfam" id="PF04006">
    <property type="entry name" value="Mpp10"/>
    <property type="match status" value="2"/>
</dbReference>